<evidence type="ECO:0000313" key="2">
    <source>
        <dbReference type="Proteomes" id="UP000322887"/>
    </source>
</evidence>
<evidence type="ECO:0000313" key="1">
    <source>
        <dbReference type="EMBL" id="QEG18278.1"/>
    </source>
</evidence>
<keyword evidence="2" id="KW-1185">Reference proteome</keyword>
<organism evidence="1 2">
    <name type="scientific">Gimesia maris</name>
    <dbReference type="NCBI Taxonomy" id="122"/>
    <lineage>
        <taxon>Bacteria</taxon>
        <taxon>Pseudomonadati</taxon>
        <taxon>Planctomycetota</taxon>
        <taxon>Planctomycetia</taxon>
        <taxon>Planctomycetales</taxon>
        <taxon>Planctomycetaceae</taxon>
        <taxon>Gimesia</taxon>
    </lineage>
</organism>
<sequence length="152" mass="17177">MKNIYGGEDWPDYARQLIAHKRECVPTQEIDSSCPAPELLYLKDLIEYRHGKIRILVTFAHDGGVKVSYKNQLPRGTTFKNVTTGTDTQNRWLISHKPLARIISASLTEVSSVHCISDVTSAIMLSFIFTTSTLYFRVASNRMIAIWLVETG</sequence>
<gene>
    <name evidence="1" type="ORF">GmarT_41640</name>
</gene>
<protein>
    <submittedName>
        <fullName evidence="1">Uncharacterized protein</fullName>
    </submittedName>
</protein>
<accession>A0ABX5YRT4</accession>
<dbReference type="EMBL" id="CP042910">
    <property type="protein sequence ID" value="QEG18278.1"/>
    <property type="molecule type" value="Genomic_DNA"/>
</dbReference>
<dbReference type="Proteomes" id="UP000322887">
    <property type="component" value="Chromosome"/>
</dbReference>
<reference evidence="1 2" key="1">
    <citation type="submission" date="2019-08" db="EMBL/GenBank/DDBJ databases">
        <title>Deep-cultivation of Planctomycetes and their phenomic and genomic characterization uncovers novel biology.</title>
        <authorList>
            <person name="Wiegand S."/>
            <person name="Jogler M."/>
            <person name="Boedeker C."/>
            <person name="Pinto D."/>
            <person name="Vollmers J."/>
            <person name="Rivas-Marin E."/>
            <person name="Kohn T."/>
            <person name="Peeters S.H."/>
            <person name="Heuer A."/>
            <person name="Rast P."/>
            <person name="Oberbeckmann S."/>
            <person name="Bunk B."/>
            <person name="Jeske O."/>
            <person name="Meyerdierks A."/>
            <person name="Storesund J.E."/>
            <person name="Kallscheuer N."/>
            <person name="Luecker S."/>
            <person name="Lage O.M."/>
            <person name="Pohl T."/>
            <person name="Merkel B.J."/>
            <person name="Hornburger P."/>
            <person name="Mueller R.-W."/>
            <person name="Bruemmer F."/>
            <person name="Labrenz M."/>
            <person name="Spormann A.M."/>
            <person name="Op den Camp H."/>
            <person name="Overmann J."/>
            <person name="Amann R."/>
            <person name="Jetten M.S.M."/>
            <person name="Mascher T."/>
            <person name="Medema M.H."/>
            <person name="Devos D.P."/>
            <person name="Kaster A.-K."/>
            <person name="Ovreas L."/>
            <person name="Rohde M."/>
            <person name="Galperin M.Y."/>
            <person name="Jogler C."/>
        </authorList>
    </citation>
    <scope>NUCLEOTIDE SEQUENCE [LARGE SCALE GENOMIC DNA]</scope>
    <source>
        <strain evidence="1 2">DSM 8797</strain>
    </source>
</reference>
<name>A0ABX5YRT4_9PLAN</name>
<proteinExistence type="predicted"/>